<dbReference type="AlphaFoldDB" id="A0A8T2MJD7"/>
<evidence type="ECO:0000256" key="5">
    <source>
        <dbReference type="SAM" id="MobiDB-lite"/>
    </source>
</evidence>
<dbReference type="PANTHER" id="PTHR24206">
    <property type="entry name" value="OS06G0237300 PROTEIN"/>
    <property type="match status" value="1"/>
</dbReference>
<dbReference type="FunFam" id="2.10.110.10:FF:000002">
    <property type="entry name" value="LIM domain and actin-binding 1"/>
    <property type="match status" value="1"/>
</dbReference>
<evidence type="ECO:0000256" key="3">
    <source>
        <dbReference type="ARBA" id="ARBA00023038"/>
    </source>
</evidence>
<dbReference type="Pfam" id="PF00412">
    <property type="entry name" value="LIM"/>
    <property type="match status" value="1"/>
</dbReference>
<dbReference type="SMART" id="SM00132">
    <property type="entry name" value="LIM"/>
    <property type="match status" value="1"/>
</dbReference>
<dbReference type="PROSITE" id="PS50023">
    <property type="entry name" value="LIM_DOMAIN_2"/>
    <property type="match status" value="1"/>
</dbReference>
<organism evidence="7 8">
    <name type="scientific">Astyanax mexicanus</name>
    <name type="common">Blind cave fish</name>
    <name type="synonym">Astyanax fasciatus mexicanus</name>
    <dbReference type="NCBI Taxonomy" id="7994"/>
    <lineage>
        <taxon>Eukaryota</taxon>
        <taxon>Metazoa</taxon>
        <taxon>Chordata</taxon>
        <taxon>Craniata</taxon>
        <taxon>Vertebrata</taxon>
        <taxon>Euteleostomi</taxon>
        <taxon>Actinopterygii</taxon>
        <taxon>Neopterygii</taxon>
        <taxon>Teleostei</taxon>
        <taxon>Ostariophysi</taxon>
        <taxon>Characiformes</taxon>
        <taxon>Characoidei</taxon>
        <taxon>Acestrorhamphidae</taxon>
        <taxon>Acestrorhamphinae</taxon>
        <taxon>Astyanax</taxon>
    </lineage>
</organism>
<name>A0A8T2MJD7_ASTMX</name>
<accession>A0A8T2MJD7</accession>
<feature type="region of interest" description="Disordered" evidence="5">
    <location>
        <begin position="68"/>
        <end position="88"/>
    </location>
</feature>
<keyword evidence="2 4" id="KW-0862">Zinc</keyword>
<evidence type="ECO:0000256" key="2">
    <source>
        <dbReference type="ARBA" id="ARBA00022833"/>
    </source>
</evidence>
<evidence type="ECO:0000259" key="6">
    <source>
        <dbReference type="PROSITE" id="PS50023"/>
    </source>
</evidence>
<dbReference type="GO" id="GO:0046872">
    <property type="term" value="F:metal ion binding"/>
    <property type="evidence" value="ECO:0007669"/>
    <property type="project" value="UniProtKB-KW"/>
</dbReference>
<proteinExistence type="predicted"/>
<evidence type="ECO:0000313" key="7">
    <source>
        <dbReference type="EMBL" id="KAG9283294.1"/>
    </source>
</evidence>
<evidence type="ECO:0000256" key="4">
    <source>
        <dbReference type="PROSITE-ProRule" id="PRU00125"/>
    </source>
</evidence>
<evidence type="ECO:0000313" key="8">
    <source>
        <dbReference type="Proteomes" id="UP000752171"/>
    </source>
</evidence>
<keyword evidence="3 4" id="KW-0440">LIM domain</keyword>
<dbReference type="Gene3D" id="2.10.110.10">
    <property type="entry name" value="Cysteine Rich Protein"/>
    <property type="match status" value="1"/>
</dbReference>
<dbReference type="Proteomes" id="UP000752171">
    <property type="component" value="Unassembled WGS sequence"/>
</dbReference>
<dbReference type="PROSITE" id="PS00478">
    <property type="entry name" value="LIM_DOMAIN_1"/>
    <property type="match status" value="1"/>
</dbReference>
<feature type="domain" description="LIM zinc-binding" evidence="6">
    <location>
        <begin position="1"/>
        <end position="60"/>
    </location>
</feature>
<keyword evidence="1 4" id="KW-0479">Metal-binding</keyword>
<dbReference type="EMBL" id="JAICCE010000001">
    <property type="protein sequence ID" value="KAG9283294.1"/>
    <property type="molecule type" value="Genomic_DNA"/>
</dbReference>
<reference evidence="7 8" key="1">
    <citation type="submission" date="2021-07" db="EMBL/GenBank/DDBJ databases">
        <authorList>
            <person name="Imarazene B."/>
            <person name="Zahm M."/>
            <person name="Klopp C."/>
            <person name="Cabau C."/>
            <person name="Beille S."/>
            <person name="Jouanno E."/>
            <person name="Castinel A."/>
            <person name="Lluch J."/>
            <person name="Gil L."/>
            <person name="Kuchtly C."/>
            <person name="Lopez Roques C."/>
            <person name="Donnadieu C."/>
            <person name="Parrinello H."/>
            <person name="Journot L."/>
            <person name="Du K."/>
            <person name="Schartl M."/>
            <person name="Retaux S."/>
            <person name="Guiguen Y."/>
        </authorList>
    </citation>
    <scope>NUCLEOTIDE SEQUENCE [LARGE SCALE GENOMIC DNA]</scope>
    <source>
        <strain evidence="7">Pach_M1</strain>
        <tissue evidence="7">Testis</tissue>
    </source>
</reference>
<evidence type="ECO:0000256" key="1">
    <source>
        <dbReference type="ARBA" id="ARBA00022723"/>
    </source>
</evidence>
<dbReference type="InterPro" id="IPR001781">
    <property type="entry name" value="Znf_LIM"/>
</dbReference>
<gene>
    <name evidence="7" type="primary">LIMD2</name>
    <name evidence="7" type="ORF">AMEX_G2047</name>
</gene>
<sequence>MCSACLKPVYPMEKMTADKFIFHKSCFCCKHCKQKLSLRNYAPLYGEFYCVFHYQQLFRKKGNYDEGFGHQQHKSRWLRSKSNGTDGV</sequence>
<comment type="caution">
    <text evidence="7">The sequence shown here is derived from an EMBL/GenBank/DDBJ whole genome shotgun (WGS) entry which is preliminary data.</text>
</comment>
<dbReference type="OrthoDB" id="3437960at2759"/>
<protein>
    <submittedName>
        <fullName evidence="7">LIM domain and actin-binding protein 1-like isoform X1</fullName>
    </submittedName>
</protein>
<dbReference type="SUPFAM" id="SSF57716">
    <property type="entry name" value="Glucocorticoid receptor-like (DNA-binding domain)"/>
    <property type="match status" value="2"/>
</dbReference>